<evidence type="ECO:0000313" key="1">
    <source>
        <dbReference type="EMBL" id="QAU52629.1"/>
    </source>
</evidence>
<sequence length="304" mass="33447">MGKCEPHVVHLKCGDMAAEINTLGAGLKSLTYNGDPLVETYTSPNEPPLAAGLWLAPWPNRTEDGTFEFEGQEHQLDITEPERNNAIHGFVHKQVWDVVQHYENVASLSCEIAPTQGWPWPITLSVNYQLSPFELTATVIAQTEAPEAPFALGWHTYLSAKGAETDRSTLRVNVEKQLPLDANRNLPCGDLQESDLAKKLRQGTSLQGVVMDDCFRVDRGLVAELTSDDGGVRMVCEDAFHWAQIFTPDESFGVTYPGRGRAVAVEPMTAPPNALKSATDLATLKHPGLFCSTVKLQVMHQRLN</sequence>
<keyword evidence="1" id="KW-0413">Isomerase</keyword>
<proteinExistence type="predicted"/>
<dbReference type="Proteomes" id="UP000288929">
    <property type="component" value="Chromosome"/>
</dbReference>
<keyword evidence="2" id="KW-1185">Reference proteome</keyword>
<dbReference type="InterPro" id="IPR011013">
    <property type="entry name" value="Gal_mutarotase_sf_dom"/>
</dbReference>
<dbReference type="EMBL" id="CP035299">
    <property type="protein sequence ID" value="QAU52629.1"/>
    <property type="molecule type" value="Genomic_DNA"/>
</dbReference>
<dbReference type="InterPro" id="IPR014718">
    <property type="entry name" value="GH-type_carb-bd"/>
</dbReference>
<dbReference type="OrthoDB" id="4739604at2"/>
<dbReference type="RefSeq" id="WP_128890055.1">
    <property type="nucleotide sequence ID" value="NZ_BMCX01000003.1"/>
</dbReference>
<accession>A0A410W9K7</accession>
<organism evidence="1 2">
    <name type="scientific">Corynebacterium pelargi</name>
    <dbReference type="NCBI Taxonomy" id="1471400"/>
    <lineage>
        <taxon>Bacteria</taxon>
        <taxon>Bacillati</taxon>
        <taxon>Actinomycetota</taxon>
        <taxon>Actinomycetes</taxon>
        <taxon>Mycobacteriales</taxon>
        <taxon>Corynebacteriaceae</taxon>
        <taxon>Corynebacterium</taxon>
    </lineage>
</organism>
<dbReference type="EC" id="5.1.3.3" evidence="1"/>
<dbReference type="Pfam" id="PF01263">
    <property type="entry name" value="Aldose_epim"/>
    <property type="match status" value="1"/>
</dbReference>
<dbReference type="AlphaFoldDB" id="A0A410W9K7"/>
<dbReference type="GO" id="GO:0033499">
    <property type="term" value="P:galactose catabolic process via UDP-galactose, Leloir pathway"/>
    <property type="evidence" value="ECO:0007669"/>
    <property type="project" value="TreeGrafter"/>
</dbReference>
<dbReference type="KEGG" id="cpeg:CPELA_06835"/>
<evidence type="ECO:0000313" key="2">
    <source>
        <dbReference type="Proteomes" id="UP000288929"/>
    </source>
</evidence>
<dbReference type="InterPro" id="IPR008183">
    <property type="entry name" value="Aldose_1/G6P_1-epimerase"/>
</dbReference>
<dbReference type="PANTHER" id="PTHR10091">
    <property type="entry name" value="ALDOSE-1-EPIMERASE"/>
    <property type="match status" value="1"/>
</dbReference>
<reference evidence="1 2" key="1">
    <citation type="submission" date="2019-01" db="EMBL/GenBank/DDBJ databases">
        <authorList>
            <person name="Ruckert C."/>
            <person name="Busche T."/>
            <person name="Kalinowski J."/>
        </authorList>
    </citation>
    <scope>NUCLEOTIDE SEQUENCE [LARGE SCALE GENOMIC DNA]</scope>
    <source>
        <strain evidence="1 2">136/3</strain>
    </source>
</reference>
<dbReference type="PANTHER" id="PTHR10091:SF0">
    <property type="entry name" value="GALACTOSE MUTAROTASE"/>
    <property type="match status" value="1"/>
</dbReference>
<dbReference type="Gene3D" id="2.70.98.10">
    <property type="match status" value="1"/>
</dbReference>
<gene>
    <name evidence="1" type="primary">galM</name>
    <name evidence="1" type="ORF">CPELA_06835</name>
</gene>
<protein>
    <submittedName>
        <fullName evidence="1">Aldose 1-epimerase</fullName>
        <ecNumber evidence="1">5.1.3.3</ecNumber>
    </submittedName>
</protein>
<dbReference type="GO" id="GO:0030246">
    <property type="term" value="F:carbohydrate binding"/>
    <property type="evidence" value="ECO:0007669"/>
    <property type="project" value="InterPro"/>
</dbReference>
<dbReference type="GO" id="GO:0004034">
    <property type="term" value="F:aldose 1-epimerase activity"/>
    <property type="evidence" value="ECO:0007669"/>
    <property type="project" value="UniProtKB-EC"/>
</dbReference>
<dbReference type="GO" id="GO:0006006">
    <property type="term" value="P:glucose metabolic process"/>
    <property type="evidence" value="ECO:0007669"/>
    <property type="project" value="TreeGrafter"/>
</dbReference>
<dbReference type="SUPFAM" id="SSF74650">
    <property type="entry name" value="Galactose mutarotase-like"/>
    <property type="match status" value="1"/>
</dbReference>
<name>A0A410W9K7_9CORY</name>